<protein>
    <submittedName>
        <fullName evidence="8">ABC transporter permease</fullName>
    </submittedName>
</protein>
<comment type="subcellular location">
    <subcellularLocation>
        <location evidence="1">Membrane</location>
        <topology evidence="1">Multi-pass membrane protein</topology>
    </subcellularLocation>
</comment>
<keyword evidence="2 6" id="KW-0812">Transmembrane</keyword>
<feature type="transmembrane region" description="Helical" evidence="6">
    <location>
        <begin position="40"/>
        <end position="58"/>
    </location>
</feature>
<evidence type="ECO:0000256" key="1">
    <source>
        <dbReference type="ARBA" id="ARBA00004141"/>
    </source>
</evidence>
<evidence type="ECO:0000256" key="2">
    <source>
        <dbReference type="ARBA" id="ARBA00022692"/>
    </source>
</evidence>
<feature type="transmembrane region" description="Helical" evidence="6">
    <location>
        <begin position="123"/>
        <end position="145"/>
    </location>
</feature>
<evidence type="ECO:0000256" key="3">
    <source>
        <dbReference type="ARBA" id="ARBA00022989"/>
    </source>
</evidence>
<proteinExistence type="predicted"/>
<keyword evidence="4 6" id="KW-0472">Membrane</keyword>
<dbReference type="Pfam" id="PF12698">
    <property type="entry name" value="ABC2_membrane_3"/>
    <property type="match status" value="1"/>
</dbReference>
<dbReference type="InterPro" id="IPR000412">
    <property type="entry name" value="ABC_2_transport"/>
</dbReference>
<dbReference type="Proteomes" id="UP001501599">
    <property type="component" value="Unassembled WGS sequence"/>
</dbReference>
<evidence type="ECO:0000256" key="6">
    <source>
        <dbReference type="SAM" id="Phobius"/>
    </source>
</evidence>
<comment type="caution">
    <text evidence="8">The sequence shown here is derived from an EMBL/GenBank/DDBJ whole genome shotgun (WGS) entry which is preliminary data.</text>
</comment>
<gene>
    <name evidence="8" type="ORF">GCM10009846_14390</name>
</gene>
<evidence type="ECO:0000313" key="9">
    <source>
        <dbReference type="Proteomes" id="UP001501599"/>
    </source>
</evidence>
<evidence type="ECO:0000256" key="5">
    <source>
        <dbReference type="ARBA" id="ARBA00023251"/>
    </source>
</evidence>
<feature type="transmembrane region" description="Helical" evidence="6">
    <location>
        <begin position="157"/>
        <end position="181"/>
    </location>
</feature>
<dbReference type="PROSITE" id="PS51012">
    <property type="entry name" value="ABC_TM2"/>
    <property type="match status" value="1"/>
</dbReference>
<sequence>MSRTTLPRATSAAGLARTMRIAAGRVAYEVRTYFRQLDQVFFTFLFPVLLLGLFASVFETMTFPDGAGGSTEIPAAEYYLPAMLASGILLSGVQNLGVDVAIARTNGTLKRLAGTPMPPIAYLAGKLGQALVTGVAQAVVLLLVGRLAFGVELPSEAGAWATFAWVFVLGTLSSALLGIALSRLPRSGRSATAVIIPIVLVVQFGSGIFIQFSLLPDWMQQASQALPVAWMALGMRAALLPDEYAALELDGVWNLGGVALALGIWLVLGLVLVRLTFRWIRRS</sequence>
<evidence type="ECO:0000256" key="4">
    <source>
        <dbReference type="ARBA" id="ARBA00023136"/>
    </source>
</evidence>
<dbReference type="PIRSF" id="PIRSF006648">
    <property type="entry name" value="DrrB"/>
    <property type="match status" value="1"/>
</dbReference>
<organism evidence="8 9">
    <name type="scientific">Agrococcus versicolor</name>
    <dbReference type="NCBI Taxonomy" id="501482"/>
    <lineage>
        <taxon>Bacteria</taxon>
        <taxon>Bacillati</taxon>
        <taxon>Actinomycetota</taxon>
        <taxon>Actinomycetes</taxon>
        <taxon>Micrococcales</taxon>
        <taxon>Microbacteriaceae</taxon>
        <taxon>Agrococcus</taxon>
    </lineage>
</organism>
<name>A0ABN3APW0_9MICO</name>
<feature type="transmembrane region" description="Helical" evidence="6">
    <location>
        <begin position="78"/>
        <end position="102"/>
    </location>
</feature>
<dbReference type="PANTHER" id="PTHR43229:SF6">
    <property type="entry name" value="ABC-TYPE MULTIDRUG TRANSPORT SYSTEM, PERMEASE COMPONENT"/>
    <property type="match status" value="1"/>
</dbReference>
<keyword evidence="9" id="KW-1185">Reference proteome</keyword>
<evidence type="ECO:0000259" key="7">
    <source>
        <dbReference type="PROSITE" id="PS51012"/>
    </source>
</evidence>
<evidence type="ECO:0000313" key="8">
    <source>
        <dbReference type="EMBL" id="GAA2173238.1"/>
    </source>
</evidence>
<dbReference type="RefSeq" id="WP_344342179.1">
    <property type="nucleotide sequence ID" value="NZ_BAAAQT010000005.1"/>
</dbReference>
<dbReference type="PANTHER" id="PTHR43229">
    <property type="entry name" value="NODULATION PROTEIN J"/>
    <property type="match status" value="1"/>
</dbReference>
<dbReference type="EMBL" id="BAAAQT010000005">
    <property type="protein sequence ID" value="GAA2173238.1"/>
    <property type="molecule type" value="Genomic_DNA"/>
</dbReference>
<feature type="transmembrane region" description="Helical" evidence="6">
    <location>
        <begin position="252"/>
        <end position="273"/>
    </location>
</feature>
<reference evidence="8 9" key="1">
    <citation type="journal article" date="2019" name="Int. J. Syst. Evol. Microbiol.">
        <title>The Global Catalogue of Microorganisms (GCM) 10K type strain sequencing project: providing services to taxonomists for standard genome sequencing and annotation.</title>
        <authorList>
            <consortium name="The Broad Institute Genomics Platform"/>
            <consortium name="The Broad Institute Genome Sequencing Center for Infectious Disease"/>
            <person name="Wu L."/>
            <person name="Ma J."/>
        </authorList>
    </citation>
    <scope>NUCLEOTIDE SEQUENCE [LARGE SCALE GENOMIC DNA]</scope>
    <source>
        <strain evidence="8 9">JCM 16026</strain>
    </source>
</reference>
<dbReference type="InterPro" id="IPR047817">
    <property type="entry name" value="ABC2_TM_bact-type"/>
</dbReference>
<feature type="domain" description="ABC transmembrane type-2" evidence="7">
    <location>
        <begin position="38"/>
        <end position="283"/>
    </location>
</feature>
<accession>A0ABN3APW0</accession>
<keyword evidence="3 6" id="KW-1133">Transmembrane helix</keyword>
<feature type="transmembrane region" description="Helical" evidence="6">
    <location>
        <begin position="193"/>
        <end position="214"/>
    </location>
</feature>
<keyword evidence="5" id="KW-0046">Antibiotic resistance</keyword>
<dbReference type="InterPro" id="IPR051784">
    <property type="entry name" value="Nod_factor_ABC_transporter"/>
</dbReference>
<dbReference type="InterPro" id="IPR013525">
    <property type="entry name" value="ABC2_TM"/>
</dbReference>